<evidence type="ECO:0000313" key="2">
    <source>
        <dbReference type="EMBL" id="MFD0684820.1"/>
    </source>
</evidence>
<dbReference type="Proteomes" id="UP001597063">
    <property type="component" value="Unassembled WGS sequence"/>
</dbReference>
<comment type="caution">
    <text evidence="2">The sequence shown here is derived from an EMBL/GenBank/DDBJ whole genome shotgun (WGS) entry which is preliminary data.</text>
</comment>
<organism evidence="2 3">
    <name type="scientific">Actinomadura fibrosa</name>
    <dbReference type="NCBI Taxonomy" id="111802"/>
    <lineage>
        <taxon>Bacteria</taxon>
        <taxon>Bacillati</taxon>
        <taxon>Actinomycetota</taxon>
        <taxon>Actinomycetes</taxon>
        <taxon>Streptosporangiales</taxon>
        <taxon>Thermomonosporaceae</taxon>
        <taxon>Actinomadura</taxon>
    </lineage>
</organism>
<dbReference type="RefSeq" id="WP_242619536.1">
    <property type="nucleotide sequence ID" value="NZ_CAACUY010000140.1"/>
</dbReference>
<gene>
    <name evidence="2" type="ORF">ACFQZM_09950</name>
</gene>
<sequence>MSEVHESRLARRVGEAADELLKRSRSVAPVDVFARIGWIRAAQVDEWRQGRTDHLHAAMNVRPDRIAAALRALRAWARERELEPAETAYTAATRDRRPLRFTAAGGEAAERDHRTHWLSPDLTPAQRERLTARQNKAPDITVLLADGAWTCGGCRGTGEFQLVEDSVPLCLDCADLGHLVFLPSGDAALSRRAKKESGLSAVVVQHNRRRKRYERRGILVEEAALERAEEQCLADEEARARRRDRDRERRAEQDLDFQARMAAEIVRLFPGCPSGRPEEIARHAGLRGSGRVGRTAAGRDLDEEAVTLAVIASVRHLDTGYDAMLMAGVPRREARDRIRADVDAVLTAWRAS</sequence>
<evidence type="ECO:0000313" key="3">
    <source>
        <dbReference type="Proteomes" id="UP001597063"/>
    </source>
</evidence>
<dbReference type="Pfam" id="PF10056">
    <property type="entry name" value="DUF2293"/>
    <property type="match status" value="1"/>
</dbReference>
<feature type="domain" description="DUF2293" evidence="1">
    <location>
        <begin position="265"/>
        <end position="350"/>
    </location>
</feature>
<evidence type="ECO:0000259" key="1">
    <source>
        <dbReference type="Pfam" id="PF10056"/>
    </source>
</evidence>
<accession>A0ABW2XFK8</accession>
<proteinExistence type="predicted"/>
<dbReference type="EMBL" id="JBHTGP010000004">
    <property type="protein sequence ID" value="MFD0684820.1"/>
    <property type="molecule type" value="Genomic_DNA"/>
</dbReference>
<dbReference type="PANTHER" id="PTHR38113">
    <property type="match status" value="1"/>
</dbReference>
<dbReference type="InterPro" id="IPR018744">
    <property type="entry name" value="DUF2293"/>
</dbReference>
<keyword evidence="3" id="KW-1185">Reference proteome</keyword>
<dbReference type="PANTHER" id="PTHR38113:SF2">
    <property type="entry name" value="DUF2293 DOMAIN-CONTAINING PROTEIN"/>
    <property type="match status" value="1"/>
</dbReference>
<name>A0ABW2XFK8_9ACTN</name>
<protein>
    <submittedName>
        <fullName evidence="2">DUF2293 domain-containing protein</fullName>
    </submittedName>
</protein>
<reference evidence="3" key="1">
    <citation type="journal article" date="2019" name="Int. J. Syst. Evol. Microbiol.">
        <title>The Global Catalogue of Microorganisms (GCM) 10K type strain sequencing project: providing services to taxonomists for standard genome sequencing and annotation.</title>
        <authorList>
            <consortium name="The Broad Institute Genomics Platform"/>
            <consortium name="The Broad Institute Genome Sequencing Center for Infectious Disease"/>
            <person name="Wu L."/>
            <person name="Ma J."/>
        </authorList>
    </citation>
    <scope>NUCLEOTIDE SEQUENCE [LARGE SCALE GENOMIC DNA]</scope>
    <source>
        <strain evidence="3">JCM 9371</strain>
    </source>
</reference>